<evidence type="ECO:0000256" key="2">
    <source>
        <dbReference type="ARBA" id="ARBA00023239"/>
    </source>
</evidence>
<keyword evidence="5" id="KW-1185">Reference proteome</keyword>
<dbReference type="InterPro" id="IPR050197">
    <property type="entry name" value="Aldolase_class_II_sugar_metab"/>
</dbReference>
<evidence type="ECO:0000259" key="3">
    <source>
        <dbReference type="SMART" id="SM01007"/>
    </source>
</evidence>
<gene>
    <name evidence="4" type="ORF">JIN87_00715</name>
</gene>
<dbReference type="Gene3D" id="3.40.225.10">
    <property type="entry name" value="Class II aldolase/adducin N-terminal domain"/>
    <property type="match status" value="1"/>
</dbReference>
<comment type="caution">
    <text evidence="4">The sequence shown here is derived from an EMBL/GenBank/DDBJ whole genome shotgun (WGS) entry which is preliminary data.</text>
</comment>
<dbReference type="InterPro" id="IPR036409">
    <property type="entry name" value="Aldolase_II/adducin_N_sf"/>
</dbReference>
<reference evidence="4" key="1">
    <citation type="submission" date="2021-01" db="EMBL/GenBank/DDBJ databases">
        <title>Modified the classification status of verrucomicrobia.</title>
        <authorList>
            <person name="Feng X."/>
        </authorList>
    </citation>
    <scope>NUCLEOTIDE SEQUENCE</scope>
    <source>
        <strain evidence="4">KCTC 13126</strain>
    </source>
</reference>
<keyword evidence="2" id="KW-0456">Lyase</keyword>
<dbReference type="InterPro" id="IPR001303">
    <property type="entry name" value="Aldolase_II/adducin_N"/>
</dbReference>
<dbReference type="SMART" id="SM01007">
    <property type="entry name" value="Aldolase_II"/>
    <property type="match status" value="1"/>
</dbReference>
<evidence type="ECO:0000313" key="4">
    <source>
        <dbReference type="EMBL" id="MBK1875363.1"/>
    </source>
</evidence>
<feature type="domain" description="Class II aldolase/adducin N-terminal" evidence="3">
    <location>
        <begin position="109"/>
        <end position="285"/>
    </location>
</feature>
<keyword evidence="1" id="KW-0479">Metal-binding</keyword>
<dbReference type="PANTHER" id="PTHR22789:SF0">
    <property type="entry name" value="3-OXO-TETRONATE 4-PHOSPHATE DECARBOXYLASE-RELATED"/>
    <property type="match status" value="1"/>
</dbReference>
<dbReference type="GO" id="GO:0005829">
    <property type="term" value="C:cytosol"/>
    <property type="evidence" value="ECO:0007669"/>
    <property type="project" value="TreeGrafter"/>
</dbReference>
<organism evidence="4 5">
    <name type="scientific">Pelagicoccus mobilis</name>
    <dbReference type="NCBI Taxonomy" id="415221"/>
    <lineage>
        <taxon>Bacteria</taxon>
        <taxon>Pseudomonadati</taxon>
        <taxon>Verrucomicrobiota</taxon>
        <taxon>Opitutia</taxon>
        <taxon>Puniceicoccales</taxon>
        <taxon>Pelagicoccaceae</taxon>
        <taxon>Pelagicoccus</taxon>
    </lineage>
</organism>
<evidence type="ECO:0000256" key="1">
    <source>
        <dbReference type="ARBA" id="ARBA00022723"/>
    </source>
</evidence>
<name>A0A934VPB5_9BACT</name>
<dbReference type="RefSeq" id="WP_200353577.1">
    <property type="nucleotide sequence ID" value="NZ_JAENIL010000001.1"/>
</dbReference>
<sequence length="380" mass="41249">MKKVLTASDVEALIKQGKGAADIPAGTILTPSAKDLLKKGSSPVSSFSAAKPAAASAAPVGNATMTDHELFGVPVIPEYEYRWTEGKDPQTRDEIRAFYFSPEITAVRQRMADMGRRMWEREYTDGNGGNLTVRVGDNLVLCTPTLICKGFMKADDMALIDLDGNQIAGRLKRTSEAMTHLAIMKRQPKAKACCHAHPPHATAYAVAKVQPPTCLIPEAEVFLGEIGMAEYRTPGSPENAEEVGTAAIDHMSVLMINHGVICWGKDIEDAYWKMENTESYCKTVWVASMLGKPLEPIKATEAKTLIELRKSLGMDDKRESWKECELCDNSDFRPGFFTSANNGASCDISCGCSGSDSASTADAEDLIKTITAEIQSQLGR</sequence>
<dbReference type="GO" id="GO:0016832">
    <property type="term" value="F:aldehyde-lyase activity"/>
    <property type="evidence" value="ECO:0007669"/>
    <property type="project" value="TreeGrafter"/>
</dbReference>
<protein>
    <submittedName>
        <fullName evidence="4">Class II aldolase/adducin family protein</fullName>
    </submittedName>
</protein>
<dbReference type="PANTHER" id="PTHR22789">
    <property type="entry name" value="FUCULOSE PHOSPHATE ALDOLASE"/>
    <property type="match status" value="1"/>
</dbReference>
<evidence type="ECO:0000313" key="5">
    <source>
        <dbReference type="Proteomes" id="UP000617628"/>
    </source>
</evidence>
<dbReference type="Pfam" id="PF00596">
    <property type="entry name" value="Aldolase_II"/>
    <property type="match status" value="1"/>
</dbReference>
<dbReference type="EMBL" id="JAENIL010000001">
    <property type="protein sequence ID" value="MBK1875363.1"/>
    <property type="molecule type" value="Genomic_DNA"/>
</dbReference>
<dbReference type="GO" id="GO:0019323">
    <property type="term" value="P:pentose catabolic process"/>
    <property type="evidence" value="ECO:0007669"/>
    <property type="project" value="TreeGrafter"/>
</dbReference>
<dbReference type="SUPFAM" id="SSF53639">
    <property type="entry name" value="AraD/HMP-PK domain-like"/>
    <property type="match status" value="1"/>
</dbReference>
<dbReference type="GO" id="GO:0046872">
    <property type="term" value="F:metal ion binding"/>
    <property type="evidence" value="ECO:0007669"/>
    <property type="project" value="UniProtKB-KW"/>
</dbReference>
<proteinExistence type="predicted"/>
<dbReference type="AlphaFoldDB" id="A0A934VPB5"/>
<dbReference type="Proteomes" id="UP000617628">
    <property type="component" value="Unassembled WGS sequence"/>
</dbReference>
<accession>A0A934VPB5</accession>